<organism evidence="2 3">
    <name type="scientific">Plasmodium chabaudi chabaudi</name>
    <dbReference type="NCBI Taxonomy" id="31271"/>
    <lineage>
        <taxon>Eukaryota</taxon>
        <taxon>Sar</taxon>
        <taxon>Alveolata</taxon>
        <taxon>Apicomplexa</taxon>
        <taxon>Aconoidasida</taxon>
        <taxon>Haemosporida</taxon>
        <taxon>Plasmodiidae</taxon>
        <taxon>Plasmodium</taxon>
        <taxon>Plasmodium (Vinckeia)</taxon>
    </lineage>
</organism>
<gene>
    <name evidence="2" type="ORF">PCHCB_000237000</name>
</gene>
<name>A0A1D3LER5_PLACU</name>
<dbReference type="GO" id="GO:0051083">
    <property type="term" value="P:'de novo' cotranslational protein folding"/>
    <property type="evidence" value="ECO:0007669"/>
    <property type="project" value="TreeGrafter"/>
</dbReference>
<evidence type="ECO:0000313" key="3">
    <source>
        <dbReference type="Proteomes" id="UP000195489"/>
    </source>
</evidence>
<sequence length="1101" mass="130564">MVIRDKLANFFFFFFLCFFFFHPILGIQYNTIHKKNAHTKNELAFFNYKEYKKKHKQINDRKYDILYFPLKLDNFHKKREIGTINYHRNNSNNYNQYIYDIKSKKKNVHRAFLTGLVKKNIFFINIASNNGIRNKFYKWRNEKKHSFTIKNNSSLSENGKKEGDKSENMDEKMDEKCSGEKMSEVDKEKKNRLIDNMNKNYLSIKYVDEKNESSDISLTIGIKSKLREYYYDKCVKEYKDMKLKENKYEYSYLNDVPINNLINYIDKNEYFKIFLKHINEDIIKVYKKMNNLYLIGAPRLLNKIDHVNISKFDDIVLNFSIDIFPTIKFNRPYINLDIIVKVPPYEKGNTFKEFLKYVNNELEIKIDTDENHKVDWNNDVHVNVSKGWVYSFNDTYYDEFCSLNNCSSEKKEEEEEENYENISIDEINKFGNNKISELIDMDKDEEKFINNSDYYNKEVKEENDTTSSSREEDEIYFNNTNDDVNHYGKFGNKNYKNYYNELLKNSEYINYFKEGYQLPSEAISMENTIVSIKENYNPIGFNESLIGMGKNDKKNVTVYLPVNLFQDYFKNQQKKNDGNGSIIALDKDTKKDLENLNEISKDSINKFREIIYMEIKKLKNNKVFDKLESILKSNENKFFDNNDLEKYLKRDETNKDENNAKEEEVVKKTDEKKEQTGEIYYLPNKDEDIEYILGNDNENENDEEMESNELENKEANVNAADDELNFKKNFDKYLEEILKENMNSLDKKIPSYNNETSKTKEIFENLCDPNDYDKVDNIDETLNDYILGKSDLIKCVLEVNVTDIKLRKSGTENIDDYIFKKYNKTKDELYTEIENRAMIDIQNKCVEQRRMGAYKKLMEITSLNVPITLFRAQGKKLYENYLKKKQMQGKNVEGNNSGSDKVLTFEEFINKSQREIYDQIKFSFIVKSIFHNSKLKLNYDELIKDVIKTLIKTPTYNIKTIIKQIYTIHQAQCVLDFVSLNSNILHETDNSSSVNFSVSMKKGSSYSKDDFINYDDQSVPNNGLTDKGEKKNTEDAMLHGDKIEKGDGVNSEKKEEKIFNFNDEANFIVEKKKENDENIELEYFTFKKGANYTKYFEEKGK</sequence>
<protein>
    <recommendedName>
        <fullName evidence="4">Trigger factor C-terminal domain-containing protein</fullName>
    </recommendedName>
</protein>
<evidence type="ECO:0000256" key="1">
    <source>
        <dbReference type="SAM" id="MobiDB-lite"/>
    </source>
</evidence>
<dbReference type="AlphaFoldDB" id="A0A1D3LER5"/>
<evidence type="ECO:0008006" key="4">
    <source>
        <dbReference type="Google" id="ProtNLM"/>
    </source>
</evidence>
<proteinExistence type="predicted"/>
<feature type="compositionally biased region" description="Basic and acidic residues" evidence="1">
    <location>
        <begin position="158"/>
        <end position="181"/>
    </location>
</feature>
<dbReference type="SUPFAM" id="SSF109998">
    <property type="entry name" value="Triger factor/SurA peptide-binding domain-like"/>
    <property type="match status" value="1"/>
</dbReference>
<dbReference type="Proteomes" id="UP000195489">
    <property type="component" value="Chromosome 10"/>
</dbReference>
<evidence type="ECO:0000313" key="2">
    <source>
        <dbReference type="EMBL" id="SCM04476.1"/>
    </source>
</evidence>
<dbReference type="GO" id="GO:0044183">
    <property type="term" value="F:protein folding chaperone"/>
    <property type="evidence" value="ECO:0007669"/>
    <property type="project" value="TreeGrafter"/>
</dbReference>
<dbReference type="GO" id="GO:0043335">
    <property type="term" value="P:protein unfolding"/>
    <property type="evidence" value="ECO:0007669"/>
    <property type="project" value="TreeGrafter"/>
</dbReference>
<feature type="region of interest" description="Disordered" evidence="1">
    <location>
        <begin position="150"/>
        <end position="181"/>
    </location>
</feature>
<reference evidence="2 3" key="1">
    <citation type="submission" date="2016-08" db="EMBL/GenBank/DDBJ databases">
        <authorList>
            <consortium name="Pathogen Informatics"/>
        </authorList>
    </citation>
    <scope>NUCLEOTIDE SEQUENCE [LARGE SCALE GENOMIC DNA]</scope>
    <source>
        <strain evidence="2 3">CB</strain>
    </source>
</reference>
<dbReference type="GO" id="GO:0015031">
    <property type="term" value="P:protein transport"/>
    <property type="evidence" value="ECO:0007669"/>
    <property type="project" value="InterPro"/>
</dbReference>
<dbReference type="PANTHER" id="PTHR30560">
    <property type="entry name" value="TRIGGER FACTOR CHAPERONE AND PEPTIDYL-PROLYL CIS/TRANS ISOMERASE"/>
    <property type="match status" value="1"/>
</dbReference>
<dbReference type="InterPro" id="IPR027304">
    <property type="entry name" value="Trigger_fact/SurA_dom_sf"/>
</dbReference>
<dbReference type="PANTHER" id="PTHR30560:SF3">
    <property type="entry name" value="TRIGGER FACTOR-LIKE PROTEIN TIG, CHLOROPLASTIC"/>
    <property type="match status" value="1"/>
</dbReference>
<dbReference type="EMBL" id="LT608162">
    <property type="protein sequence ID" value="SCM04476.1"/>
    <property type="molecule type" value="Genomic_DNA"/>
</dbReference>
<accession>A0A1D3LER5</accession>
<dbReference type="InterPro" id="IPR005215">
    <property type="entry name" value="Trig_fac"/>
</dbReference>
<dbReference type="GO" id="GO:0043022">
    <property type="term" value="F:ribosome binding"/>
    <property type="evidence" value="ECO:0007669"/>
    <property type="project" value="TreeGrafter"/>
</dbReference>
<dbReference type="GO" id="GO:0003755">
    <property type="term" value="F:peptidyl-prolyl cis-trans isomerase activity"/>
    <property type="evidence" value="ECO:0007669"/>
    <property type="project" value="TreeGrafter"/>
</dbReference>